<feature type="region of interest" description="Disordered" evidence="2">
    <location>
        <begin position="120"/>
        <end position="208"/>
    </location>
</feature>
<evidence type="ECO:0000256" key="2">
    <source>
        <dbReference type="SAM" id="MobiDB-lite"/>
    </source>
</evidence>
<accession>A0A8E2ELB4</accession>
<dbReference type="AlphaFoldDB" id="A0A8E2ELB4"/>
<feature type="compositionally biased region" description="Gly residues" evidence="2">
    <location>
        <begin position="157"/>
        <end position="177"/>
    </location>
</feature>
<evidence type="ECO:0000313" key="4">
    <source>
        <dbReference type="EMBL" id="OCK86049.1"/>
    </source>
</evidence>
<dbReference type="OrthoDB" id="1577640at2759"/>
<proteinExistence type="predicted"/>
<dbReference type="EMBL" id="KV744810">
    <property type="protein sequence ID" value="OCK86049.1"/>
    <property type="molecule type" value="Genomic_DNA"/>
</dbReference>
<dbReference type="InterPro" id="IPR056884">
    <property type="entry name" value="NPHP3-like_N"/>
</dbReference>
<feature type="domain" description="Nephrocystin 3-like N-terminal" evidence="3">
    <location>
        <begin position="24"/>
        <end position="88"/>
    </location>
</feature>
<keyword evidence="5" id="KW-1185">Reference proteome</keyword>
<sequence>MPNSISEDRPSAYRRPLEGMFSYEPNSSSIFWLSGRSESGKTILSSHAVRMTRELFPSATDTALAYFYCSADTSVSQQPIKILGSMVTPQLFYTFTFLSLAACKSPYSFILHLQIPIHTTTSSQSPGPKPHTLTMGCFGSKSQDSDAPMNSRRNDNSGGGTAAVYAGGDGGDYGGDGGGDHGGDGGDHGGDGGGDGGGGDGGGGGGGD</sequence>
<keyword evidence="1" id="KW-0677">Repeat</keyword>
<reference evidence="4 5" key="1">
    <citation type="journal article" date="2016" name="Nat. Commun.">
        <title>Ectomycorrhizal ecology is imprinted in the genome of the dominant symbiotic fungus Cenococcum geophilum.</title>
        <authorList>
            <consortium name="DOE Joint Genome Institute"/>
            <person name="Peter M."/>
            <person name="Kohler A."/>
            <person name="Ohm R.A."/>
            <person name="Kuo A."/>
            <person name="Krutzmann J."/>
            <person name="Morin E."/>
            <person name="Arend M."/>
            <person name="Barry K.W."/>
            <person name="Binder M."/>
            <person name="Choi C."/>
            <person name="Clum A."/>
            <person name="Copeland A."/>
            <person name="Grisel N."/>
            <person name="Haridas S."/>
            <person name="Kipfer T."/>
            <person name="LaButti K."/>
            <person name="Lindquist E."/>
            <person name="Lipzen A."/>
            <person name="Maire R."/>
            <person name="Meier B."/>
            <person name="Mihaltcheva S."/>
            <person name="Molinier V."/>
            <person name="Murat C."/>
            <person name="Poggeler S."/>
            <person name="Quandt C.A."/>
            <person name="Sperisen C."/>
            <person name="Tritt A."/>
            <person name="Tisserant E."/>
            <person name="Crous P.W."/>
            <person name="Henrissat B."/>
            <person name="Nehls U."/>
            <person name="Egli S."/>
            <person name="Spatafora J.W."/>
            <person name="Grigoriev I.V."/>
            <person name="Martin F.M."/>
        </authorList>
    </citation>
    <scope>NUCLEOTIDE SEQUENCE [LARGE SCALE GENOMIC DNA]</scope>
    <source>
        <strain evidence="4 5">CBS 459.81</strain>
    </source>
</reference>
<gene>
    <name evidence="4" type="ORF">K432DRAFT_399786</name>
</gene>
<dbReference type="Proteomes" id="UP000250266">
    <property type="component" value="Unassembled WGS sequence"/>
</dbReference>
<feature type="compositionally biased region" description="Gly residues" evidence="2">
    <location>
        <begin position="191"/>
        <end position="208"/>
    </location>
</feature>
<evidence type="ECO:0000313" key="5">
    <source>
        <dbReference type="Proteomes" id="UP000250266"/>
    </source>
</evidence>
<evidence type="ECO:0000256" key="1">
    <source>
        <dbReference type="ARBA" id="ARBA00022737"/>
    </source>
</evidence>
<feature type="compositionally biased region" description="Basic and acidic residues" evidence="2">
    <location>
        <begin position="178"/>
        <end position="190"/>
    </location>
</feature>
<name>A0A8E2ELB4_9PEZI</name>
<evidence type="ECO:0000259" key="3">
    <source>
        <dbReference type="Pfam" id="PF24883"/>
    </source>
</evidence>
<organism evidence="4 5">
    <name type="scientific">Lepidopterella palustris CBS 459.81</name>
    <dbReference type="NCBI Taxonomy" id="1314670"/>
    <lineage>
        <taxon>Eukaryota</taxon>
        <taxon>Fungi</taxon>
        <taxon>Dikarya</taxon>
        <taxon>Ascomycota</taxon>
        <taxon>Pezizomycotina</taxon>
        <taxon>Dothideomycetes</taxon>
        <taxon>Pleosporomycetidae</taxon>
        <taxon>Mytilinidiales</taxon>
        <taxon>Argynnaceae</taxon>
        <taxon>Lepidopterella</taxon>
    </lineage>
</organism>
<dbReference type="Pfam" id="PF24883">
    <property type="entry name" value="NPHP3_N"/>
    <property type="match status" value="1"/>
</dbReference>
<protein>
    <recommendedName>
        <fullName evidence="3">Nephrocystin 3-like N-terminal domain-containing protein</fullName>
    </recommendedName>
</protein>